<proteinExistence type="predicted"/>
<reference evidence="2 3" key="1">
    <citation type="submission" date="2011-04" db="EMBL/GenBank/DDBJ databases">
        <title>The Genome Sequence of Dysgonomonas gadei ATCC BAA-286.</title>
        <authorList>
            <consortium name="The Broad Institute Genome Sequencing Platform"/>
            <person name="Earl A."/>
            <person name="Ward D."/>
            <person name="Feldgarden M."/>
            <person name="Gevers D."/>
            <person name="Pudlo N."/>
            <person name="Martens E."/>
            <person name="Allen-Vercoe E."/>
            <person name="Young S.K."/>
            <person name="Zeng Q."/>
            <person name="Gargeya S."/>
            <person name="Fitzgerald M."/>
            <person name="Haas B."/>
            <person name="Abouelleil A."/>
            <person name="Alvarado L."/>
            <person name="Arachchi H.M."/>
            <person name="Berlin A."/>
            <person name="Brown A."/>
            <person name="Chapman S.B."/>
            <person name="Chen Z."/>
            <person name="Dunbar C."/>
            <person name="Freedman E."/>
            <person name="Gearin G."/>
            <person name="Gellesch M."/>
            <person name="Goldberg J."/>
            <person name="Griggs A."/>
            <person name="Gujja S."/>
            <person name="Heiman D."/>
            <person name="Howarth C."/>
            <person name="Larson L."/>
            <person name="Lui A."/>
            <person name="MacDonald P.J.P."/>
            <person name="Mehta T."/>
            <person name="Montmayeur A."/>
            <person name="Murphy C."/>
            <person name="Neiman D."/>
            <person name="Pearson M."/>
            <person name="Priest M."/>
            <person name="Roberts A."/>
            <person name="Saif S."/>
            <person name="Shea T."/>
            <person name="Shenoy N."/>
            <person name="Sisk P."/>
            <person name="Stolte C."/>
            <person name="Sykes S."/>
            <person name="Yandava C."/>
            <person name="Wortman J."/>
            <person name="Nusbaum C."/>
            <person name="Birren B."/>
        </authorList>
    </citation>
    <scope>NUCLEOTIDE SEQUENCE [LARGE SCALE GENOMIC DNA]</scope>
    <source>
        <strain evidence="2 3">ATCC BAA-286</strain>
    </source>
</reference>
<dbReference type="InterPro" id="IPR001173">
    <property type="entry name" value="Glyco_trans_2-like"/>
</dbReference>
<evidence type="ECO:0000313" key="3">
    <source>
        <dbReference type="Proteomes" id="UP000004913"/>
    </source>
</evidence>
<evidence type="ECO:0000259" key="1">
    <source>
        <dbReference type="Pfam" id="PF00535"/>
    </source>
</evidence>
<dbReference type="Pfam" id="PF00535">
    <property type="entry name" value="Glycos_transf_2"/>
    <property type="match status" value="1"/>
</dbReference>
<dbReference type="eggNOG" id="COG1215">
    <property type="taxonomic scope" value="Bacteria"/>
</dbReference>
<protein>
    <recommendedName>
        <fullName evidence="1">Glycosyltransferase 2-like domain-containing protein</fullName>
    </recommendedName>
</protein>
<sequence length="304" mass="35944">MNYSVVIPLYNKEDSIVKTVKSVLNQEYAQFEIVVVNDGSTDKSLERLSQIQDDRIRIISTENGGVSHARNVGIREAKYEWIAFLDGDDIWEKNYLHEMVLFMEKYSDAQMYGANRYIINKSGDIVRKKCRLNADFMGYLLPYYKYASSMGPLFFLSSTIVNKEKSIEIGLFDETLSFGEDMDFIIRFTFYNKVAFYNRYLIYYRNDSENRAMERVHPFKKTIQYQVLEGKYDEFASEDSIFNKYINGLALRYLMIPILDKYKLDKKIIDKYIKRTRTSDIGLKKYILYIPYPIIKFLVSFIIK</sequence>
<organism evidence="2 3">
    <name type="scientific">Dysgonomonas gadei ATCC BAA-286</name>
    <dbReference type="NCBI Taxonomy" id="742766"/>
    <lineage>
        <taxon>Bacteria</taxon>
        <taxon>Pseudomonadati</taxon>
        <taxon>Bacteroidota</taxon>
        <taxon>Bacteroidia</taxon>
        <taxon>Bacteroidales</taxon>
        <taxon>Dysgonomonadaceae</taxon>
        <taxon>Dysgonomonas</taxon>
    </lineage>
</organism>
<dbReference type="RefSeq" id="WP_006798717.1">
    <property type="nucleotide sequence ID" value="NZ_GL891980.1"/>
</dbReference>
<feature type="domain" description="Glycosyltransferase 2-like" evidence="1">
    <location>
        <begin position="4"/>
        <end position="131"/>
    </location>
</feature>
<dbReference type="HOGENOM" id="CLU_025996_0_0_10"/>
<dbReference type="CDD" id="cd00761">
    <property type="entry name" value="Glyco_tranf_GTA_type"/>
    <property type="match status" value="1"/>
</dbReference>
<name>F5IUQ2_9BACT</name>
<dbReference type="STRING" id="742766.HMPREF9455_01202"/>
<dbReference type="PANTHER" id="PTHR43685">
    <property type="entry name" value="GLYCOSYLTRANSFERASE"/>
    <property type="match status" value="1"/>
</dbReference>
<dbReference type="InterPro" id="IPR029044">
    <property type="entry name" value="Nucleotide-diphossugar_trans"/>
</dbReference>
<dbReference type="Gene3D" id="3.90.550.10">
    <property type="entry name" value="Spore Coat Polysaccharide Biosynthesis Protein SpsA, Chain A"/>
    <property type="match status" value="1"/>
</dbReference>
<evidence type="ECO:0000313" key="2">
    <source>
        <dbReference type="EMBL" id="EGK02952.1"/>
    </source>
</evidence>
<keyword evidence="3" id="KW-1185">Reference proteome</keyword>
<accession>F5IUQ2</accession>
<dbReference type="Proteomes" id="UP000004913">
    <property type="component" value="Unassembled WGS sequence"/>
</dbReference>
<dbReference type="AlphaFoldDB" id="F5IUQ2"/>
<dbReference type="InterPro" id="IPR050834">
    <property type="entry name" value="Glycosyltransf_2"/>
</dbReference>
<dbReference type="OrthoDB" id="6307329at2"/>
<dbReference type="PANTHER" id="PTHR43685:SF2">
    <property type="entry name" value="GLYCOSYLTRANSFERASE 2-LIKE DOMAIN-CONTAINING PROTEIN"/>
    <property type="match status" value="1"/>
</dbReference>
<dbReference type="EMBL" id="ADLV01000015">
    <property type="protein sequence ID" value="EGK02952.1"/>
    <property type="molecule type" value="Genomic_DNA"/>
</dbReference>
<dbReference type="SUPFAM" id="SSF53448">
    <property type="entry name" value="Nucleotide-diphospho-sugar transferases"/>
    <property type="match status" value="1"/>
</dbReference>
<gene>
    <name evidence="2" type="ORF">HMPREF9455_01202</name>
</gene>
<comment type="caution">
    <text evidence="2">The sequence shown here is derived from an EMBL/GenBank/DDBJ whole genome shotgun (WGS) entry which is preliminary data.</text>
</comment>